<proteinExistence type="predicted"/>
<name>A0A1H8KGI0_9BACT</name>
<gene>
    <name evidence="1" type="ORF">SAMN04488505_11523</name>
</gene>
<organism evidence="1 2">
    <name type="scientific">Chitinophaga rupis</name>
    <dbReference type="NCBI Taxonomy" id="573321"/>
    <lineage>
        <taxon>Bacteria</taxon>
        <taxon>Pseudomonadati</taxon>
        <taxon>Bacteroidota</taxon>
        <taxon>Chitinophagia</taxon>
        <taxon>Chitinophagales</taxon>
        <taxon>Chitinophagaceae</taxon>
        <taxon>Chitinophaga</taxon>
    </lineage>
</organism>
<keyword evidence="2" id="KW-1185">Reference proteome</keyword>
<dbReference type="EMBL" id="FOBB01000015">
    <property type="protein sequence ID" value="SEN91528.1"/>
    <property type="molecule type" value="Genomic_DNA"/>
</dbReference>
<accession>A0A1H8KGI0</accession>
<dbReference type="OrthoDB" id="656785at2"/>
<evidence type="ECO:0000313" key="1">
    <source>
        <dbReference type="EMBL" id="SEN91528.1"/>
    </source>
</evidence>
<dbReference type="Proteomes" id="UP000198984">
    <property type="component" value="Unassembled WGS sequence"/>
</dbReference>
<dbReference type="STRING" id="573321.SAMN04488505_11523"/>
<evidence type="ECO:0000313" key="2">
    <source>
        <dbReference type="Proteomes" id="UP000198984"/>
    </source>
</evidence>
<sequence length="402" mass="46549">MKAIQAVLNKILDNCRQIEAGLVKRVLILYEEAEFFIGDNCLRFDQLKSCKPFFKGAMLDINFNNKHFAERYQALVQNNPNIDHATYLAWKEIDFAVYDVIICITYEEEALIKHLQAEYGEALLSGQWNAAIFSATLHYMKPLANCDIIFPSYDDLMDYAVSTAGLEPVELYLTDAEREWGNQWLRDQGLKEDEQLFIMLDSTSRKKKLLRTSVYFNILSHLLEQEKVKVLIFDEKNIGKEAFYRHWLGDEKAARLIFSRSLKLREDFCLLGSAYTKMIFGPCTGLMHCASSIYNNFIRNGMPRSDAPLMVTYTGKYWRLDQIWDACITAYYWWGNSPLVNCLIIRKDAEQAEMVELRNLNEEERNATDNLLFCDAYTDTMLIDYLSSKLNRAPVALMDAVA</sequence>
<evidence type="ECO:0008006" key="3">
    <source>
        <dbReference type="Google" id="ProtNLM"/>
    </source>
</evidence>
<reference evidence="1 2" key="1">
    <citation type="submission" date="2016-10" db="EMBL/GenBank/DDBJ databases">
        <authorList>
            <person name="de Groot N.N."/>
        </authorList>
    </citation>
    <scope>NUCLEOTIDE SEQUENCE [LARGE SCALE GENOMIC DNA]</scope>
    <source>
        <strain evidence="1 2">DSM 21039</strain>
    </source>
</reference>
<protein>
    <recommendedName>
        <fullName evidence="3">ADP-heptose:LPS heptosyltransferase</fullName>
    </recommendedName>
</protein>
<dbReference type="RefSeq" id="WP_089921356.1">
    <property type="nucleotide sequence ID" value="NZ_FOBB01000015.1"/>
</dbReference>
<dbReference type="AlphaFoldDB" id="A0A1H8KGI0"/>